<dbReference type="InterPro" id="IPR000323">
    <property type="entry name" value="Cu2_ascorb_mOase_N"/>
</dbReference>
<feature type="disulfide bond" evidence="14">
    <location>
        <begin position="572"/>
        <end position="593"/>
    </location>
</feature>
<keyword evidence="8" id="KW-0325">Glycoprotein</keyword>
<keyword evidence="9" id="KW-0456">Lyase</keyword>
<feature type="repeat" description="NHL" evidence="15">
    <location>
        <begin position="563"/>
        <end position="603"/>
    </location>
</feature>
<feature type="disulfide bond" evidence="14">
    <location>
        <begin position="73"/>
        <end position="118"/>
    </location>
</feature>
<feature type="compositionally biased region" description="Basic and acidic residues" evidence="16">
    <location>
        <begin position="860"/>
        <end position="876"/>
    </location>
</feature>
<feature type="domain" description="Copper type II ascorbate-dependent monooxygenase C-terminal" evidence="19">
    <location>
        <begin position="195"/>
        <end position="340"/>
    </location>
</feature>
<evidence type="ECO:0000256" key="2">
    <source>
        <dbReference type="ARBA" id="ARBA00006026"/>
    </source>
</evidence>
<feature type="compositionally biased region" description="Basic and acidic residues" evidence="16">
    <location>
        <begin position="760"/>
        <end position="775"/>
    </location>
</feature>
<feature type="region of interest" description="Disordered" evidence="16">
    <location>
        <begin position="737"/>
        <end position="780"/>
    </location>
</feature>
<evidence type="ECO:0000256" key="6">
    <source>
        <dbReference type="ARBA" id="ARBA00022737"/>
    </source>
</evidence>
<feature type="binding site" evidence="13">
    <location>
        <position position="100"/>
    </location>
    <ligand>
        <name>Cu(2+)</name>
        <dbReference type="ChEBI" id="CHEBI:29036"/>
        <label>1</label>
        <note>catalytic</note>
    </ligand>
</feature>
<keyword evidence="13" id="KW-0186">Copper</keyword>
<dbReference type="SUPFAM" id="SSF63829">
    <property type="entry name" value="Calcium-dependent phosphotriesterase"/>
    <property type="match status" value="1"/>
</dbReference>
<feature type="repeat" description="NHL" evidence="15">
    <location>
        <begin position="508"/>
        <end position="549"/>
    </location>
</feature>
<comment type="cofactor">
    <cofactor evidence="13">
        <name>Cu(2+)</name>
        <dbReference type="ChEBI" id="CHEBI:29036"/>
    </cofactor>
    <text evidence="13">Binds 2 Cu(2+) ions per subunit.</text>
</comment>
<keyword evidence="6" id="KW-0677">Repeat</keyword>
<evidence type="ECO:0000256" key="5">
    <source>
        <dbReference type="ARBA" id="ARBA00022729"/>
    </source>
</evidence>
<organism evidence="20 21">
    <name type="scientific">Gadus morhua</name>
    <name type="common">Atlantic cod</name>
    <dbReference type="NCBI Taxonomy" id="8049"/>
    <lineage>
        <taxon>Eukaryota</taxon>
        <taxon>Metazoa</taxon>
        <taxon>Chordata</taxon>
        <taxon>Craniata</taxon>
        <taxon>Vertebrata</taxon>
        <taxon>Euteleostomi</taxon>
        <taxon>Actinopterygii</taxon>
        <taxon>Neopterygii</taxon>
        <taxon>Teleostei</taxon>
        <taxon>Neoteleostei</taxon>
        <taxon>Acanthomorphata</taxon>
        <taxon>Zeiogadaria</taxon>
        <taxon>Gadariae</taxon>
        <taxon>Gadiformes</taxon>
        <taxon>Gadoidei</taxon>
        <taxon>Gadidae</taxon>
        <taxon>Gadus</taxon>
    </lineage>
</organism>
<dbReference type="GO" id="GO:0005507">
    <property type="term" value="F:copper ion binding"/>
    <property type="evidence" value="ECO:0007669"/>
    <property type="project" value="InterPro"/>
</dbReference>
<feature type="binding site" evidence="13">
    <location>
        <position position="99"/>
    </location>
    <ligand>
        <name>Cu(2+)</name>
        <dbReference type="ChEBI" id="CHEBI:29036"/>
        <label>1</label>
        <note>catalytic</note>
    </ligand>
</feature>
<keyword evidence="13" id="KW-0106">Calcium</keyword>
<comment type="similarity">
    <text evidence="3">In the N-terminal section; belongs to the copper type II ascorbate-dependent monooxygenase family.</text>
</comment>
<gene>
    <name evidence="20" type="primary">pam</name>
</gene>
<comment type="cofactor">
    <cofactor evidence="13">
        <name>Zn(2+)</name>
        <dbReference type="ChEBI" id="CHEBI:29105"/>
    </cofactor>
    <text evidence="13">Binds one Zn(2+) ion per subunit.</text>
</comment>
<dbReference type="Pfam" id="PF01436">
    <property type="entry name" value="NHL"/>
    <property type="match status" value="2"/>
</dbReference>
<evidence type="ECO:0000256" key="8">
    <source>
        <dbReference type="ARBA" id="ARBA00023180"/>
    </source>
</evidence>
<evidence type="ECO:0008006" key="22">
    <source>
        <dbReference type="Google" id="ProtNLM"/>
    </source>
</evidence>
<keyword evidence="17" id="KW-0812">Transmembrane</keyword>
<evidence type="ECO:0000313" key="20">
    <source>
        <dbReference type="Ensembl" id="ENSGMOP00000022750.1"/>
    </source>
</evidence>
<name>A0A8C4ZUF2_GADMO</name>
<dbReference type="PANTHER" id="PTHR10680">
    <property type="entry name" value="PEPTIDYL-GLYCINE ALPHA-AMIDATING MONOOXYGENASE"/>
    <property type="match status" value="1"/>
</dbReference>
<feature type="disulfide bond" evidence="14">
    <location>
        <begin position="37"/>
        <end position="180"/>
    </location>
</feature>
<dbReference type="CDD" id="cd14958">
    <property type="entry name" value="NHL_PAL_like"/>
    <property type="match status" value="1"/>
</dbReference>
<feature type="binding site" evidence="13">
    <location>
        <position position="236"/>
    </location>
    <ligand>
        <name>Cu(2+)</name>
        <dbReference type="ChEBI" id="CHEBI:29036"/>
        <label>1</label>
        <note>catalytic</note>
    </ligand>
</feature>
<feature type="disulfide bond" evidence="14">
    <location>
        <begin position="639"/>
        <end position="650"/>
    </location>
</feature>
<evidence type="ECO:0000256" key="14">
    <source>
        <dbReference type="PIRSR" id="PIRSR600720-3"/>
    </source>
</evidence>
<feature type="binding site" evidence="13">
    <location>
        <position position="458"/>
    </location>
    <ligand>
        <name>Ca(2+)</name>
        <dbReference type="ChEBI" id="CHEBI:29108"/>
        <note>structural</note>
    </ligand>
</feature>
<evidence type="ECO:0000256" key="3">
    <source>
        <dbReference type="ARBA" id="ARBA00010263"/>
    </source>
</evidence>
<proteinExistence type="inferred from homology"/>
<dbReference type="Pfam" id="PF01082">
    <property type="entry name" value="Cu2_monooxygen"/>
    <property type="match status" value="1"/>
</dbReference>
<keyword evidence="7 14" id="KW-1015">Disulfide bond</keyword>
<evidence type="ECO:0000313" key="21">
    <source>
        <dbReference type="Proteomes" id="UP000694546"/>
    </source>
</evidence>
<evidence type="ECO:0000256" key="13">
    <source>
        <dbReference type="PIRSR" id="PIRSR600720-2"/>
    </source>
</evidence>
<protein>
    <recommendedName>
        <fullName evidence="22">Peptidylglycine alpha-amidating monooxygenase</fullName>
    </recommendedName>
</protein>
<dbReference type="InterPro" id="IPR000720">
    <property type="entry name" value="PHM/PAL"/>
</dbReference>
<evidence type="ECO:0000259" key="19">
    <source>
        <dbReference type="Pfam" id="PF03712"/>
    </source>
</evidence>
<evidence type="ECO:0000259" key="18">
    <source>
        <dbReference type="Pfam" id="PF01082"/>
    </source>
</evidence>
<evidence type="ECO:0000256" key="15">
    <source>
        <dbReference type="PROSITE-ProRule" id="PRU00504"/>
    </source>
</evidence>
<dbReference type="GO" id="GO:0004598">
    <property type="term" value="F:peptidylamidoglycolate lyase activity"/>
    <property type="evidence" value="ECO:0007669"/>
    <property type="project" value="UniProtKB-EC"/>
</dbReference>
<evidence type="ECO:0000256" key="12">
    <source>
        <dbReference type="PIRSR" id="PIRSR600720-1"/>
    </source>
</evidence>
<comment type="catalytic activity">
    <reaction evidence="1">
        <text>a [peptide]-C-terminal (2S)-2-hydroxyglycine = a [peptide]-C-terminal amide + glyoxylate</text>
        <dbReference type="Rhea" id="RHEA:20924"/>
        <dbReference type="Rhea" id="RHEA-COMP:13485"/>
        <dbReference type="Rhea" id="RHEA-COMP:15321"/>
        <dbReference type="ChEBI" id="CHEBI:36655"/>
        <dbReference type="ChEBI" id="CHEBI:137001"/>
        <dbReference type="ChEBI" id="CHEBI:142768"/>
        <dbReference type="EC" id="4.3.2.5"/>
    </reaction>
</comment>
<dbReference type="InterPro" id="IPR011042">
    <property type="entry name" value="6-blade_b-propeller_TolB-like"/>
</dbReference>
<evidence type="ECO:0000256" key="16">
    <source>
        <dbReference type="SAM" id="MobiDB-lite"/>
    </source>
</evidence>
<dbReference type="Gene3D" id="2.120.10.30">
    <property type="entry name" value="TolB, C-terminal domain"/>
    <property type="match status" value="1"/>
</dbReference>
<feature type="binding site" evidence="13">
    <location>
        <position position="308"/>
    </location>
    <ligand>
        <name>Cu(2+)</name>
        <dbReference type="ChEBI" id="CHEBI:29036"/>
        <label>1</label>
        <note>catalytic</note>
    </ligand>
</feature>
<feature type="transmembrane region" description="Helical" evidence="17">
    <location>
        <begin position="784"/>
        <end position="804"/>
    </location>
</feature>
<keyword evidence="13" id="KW-0862">Zinc</keyword>
<dbReference type="InterPro" id="IPR014784">
    <property type="entry name" value="Cu2_ascorb_mOase-like_C"/>
</dbReference>
<evidence type="ECO:0000256" key="11">
    <source>
        <dbReference type="ARBA" id="ARBA00048431"/>
    </source>
</evidence>
<keyword evidence="17" id="KW-0472">Membrane</keyword>
<feature type="binding site" evidence="12">
    <location>
        <position position="471"/>
    </location>
    <ligand>
        <name>a protein</name>
        <dbReference type="ChEBI" id="CHEBI:16541"/>
    </ligand>
    <ligandPart>
        <name>C-terminal Xaa-(2S)-2-hydroxyglycine residue</name>
        <dbReference type="ChEBI" id="CHEBI:142768"/>
    </ligandPart>
</feature>
<dbReference type="InterPro" id="IPR024548">
    <property type="entry name" value="Cu2_monoox_C"/>
</dbReference>
<evidence type="ECO:0000256" key="10">
    <source>
        <dbReference type="ARBA" id="ARBA00023268"/>
    </source>
</evidence>
<dbReference type="Gene3D" id="2.60.120.230">
    <property type="match status" value="1"/>
</dbReference>
<evidence type="ECO:0000256" key="9">
    <source>
        <dbReference type="ARBA" id="ARBA00023239"/>
    </source>
</evidence>
<dbReference type="PROSITE" id="PS51125">
    <property type="entry name" value="NHL"/>
    <property type="match status" value="3"/>
</dbReference>
<keyword evidence="10" id="KW-0511">Multifunctional enzyme</keyword>
<feature type="binding site" evidence="13">
    <location>
        <position position="166"/>
    </location>
    <ligand>
        <name>Cu(2+)</name>
        <dbReference type="ChEBI" id="CHEBI:29036"/>
        <label>1</label>
        <note>catalytic</note>
    </ligand>
</feature>
<dbReference type="Pfam" id="PF03712">
    <property type="entry name" value="Cu2_monoox_C"/>
    <property type="match status" value="1"/>
</dbReference>
<feature type="binding site" evidence="12">
    <location>
        <position position="643"/>
    </location>
    <ligand>
        <name>a protein</name>
        <dbReference type="ChEBI" id="CHEBI:16541"/>
    </ligand>
    <ligandPart>
        <name>C-terminal Xaa-(2S)-2-hydroxyglycine residue</name>
        <dbReference type="ChEBI" id="CHEBI:142768"/>
    </ligandPart>
</feature>
<feature type="binding site" evidence="13">
    <location>
        <position position="523"/>
    </location>
    <ligand>
        <name>Zn(2+)</name>
        <dbReference type="ChEBI" id="CHEBI:29105"/>
        <note>catalytic</note>
    </ligand>
</feature>
<feature type="repeat" description="NHL" evidence="15">
    <location>
        <begin position="618"/>
        <end position="654"/>
    </location>
</feature>
<feature type="binding site" evidence="13">
    <location>
        <position position="238"/>
    </location>
    <ligand>
        <name>Cu(2+)</name>
        <dbReference type="ChEBI" id="CHEBI:29036"/>
        <label>1</label>
        <note>catalytic</note>
    </ligand>
</feature>
<dbReference type="Gene3D" id="2.60.120.310">
    <property type="entry name" value="Copper type II, ascorbate-dependent monooxygenase, N-terminal domain"/>
    <property type="match status" value="1"/>
</dbReference>
<keyword evidence="5" id="KW-0732">Signal</keyword>
<dbReference type="SUPFAM" id="SSF49742">
    <property type="entry name" value="PHM/PNGase F"/>
    <property type="match status" value="2"/>
</dbReference>
<keyword evidence="4 13" id="KW-0479">Metal-binding</keyword>
<dbReference type="GO" id="GO:0005576">
    <property type="term" value="C:extracellular region"/>
    <property type="evidence" value="ECO:0007669"/>
    <property type="project" value="TreeGrafter"/>
</dbReference>
<comment type="similarity">
    <text evidence="2">In the C-terminal section; belongs to the peptidyl-alpha-hydroxyglycine alpha-amidating lyase family.</text>
</comment>
<evidence type="ECO:0000256" key="17">
    <source>
        <dbReference type="SAM" id="Phobius"/>
    </source>
</evidence>
<dbReference type="InterPro" id="IPR008977">
    <property type="entry name" value="PHM/PNGase_F_dom_sf"/>
</dbReference>
<dbReference type="InterPro" id="IPR036939">
    <property type="entry name" value="Cu2_ascorb_mOase_N_sf"/>
</dbReference>
<dbReference type="Proteomes" id="UP000694546">
    <property type="component" value="Chromosome 4"/>
</dbReference>
<dbReference type="AlphaFoldDB" id="A0A8C4ZUF2"/>
<feature type="region of interest" description="Disordered" evidence="16">
    <location>
        <begin position="860"/>
        <end position="896"/>
    </location>
</feature>
<dbReference type="GO" id="GO:0006518">
    <property type="term" value="P:peptide metabolic process"/>
    <property type="evidence" value="ECO:0007669"/>
    <property type="project" value="InterPro"/>
</dbReference>
<comment type="catalytic activity">
    <reaction evidence="11">
        <text>a [peptide]-C-terminal glycine + 2 L-ascorbate + O2 = a [peptide]-C-terminal (2S)-2-hydroxyglycine + 2 monodehydro-L-ascorbate radical + H2O</text>
        <dbReference type="Rhea" id="RHEA:21452"/>
        <dbReference type="Rhea" id="RHEA-COMP:13486"/>
        <dbReference type="Rhea" id="RHEA-COMP:15321"/>
        <dbReference type="ChEBI" id="CHEBI:15377"/>
        <dbReference type="ChEBI" id="CHEBI:15379"/>
        <dbReference type="ChEBI" id="CHEBI:38290"/>
        <dbReference type="ChEBI" id="CHEBI:59513"/>
        <dbReference type="ChEBI" id="CHEBI:137000"/>
        <dbReference type="ChEBI" id="CHEBI:142768"/>
        <dbReference type="EC" id="1.14.17.3"/>
    </reaction>
</comment>
<reference evidence="20" key="2">
    <citation type="submission" date="2025-09" db="UniProtKB">
        <authorList>
            <consortium name="Ensembl"/>
        </authorList>
    </citation>
    <scope>IDENTIFICATION</scope>
</reference>
<feature type="binding site" evidence="12">
    <location>
        <position position="592"/>
    </location>
    <ligand>
        <name>a protein</name>
        <dbReference type="ChEBI" id="CHEBI:16541"/>
    </ligand>
    <ligandPart>
        <name>C-terminal Xaa-(2S)-2-hydroxyglycine residue</name>
        <dbReference type="ChEBI" id="CHEBI:142768"/>
    </ligandPart>
</feature>
<feature type="domain" description="Copper type II ascorbate-dependent monooxygenase N-terminal" evidence="18">
    <location>
        <begin position="57"/>
        <end position="172"/>
    </location>
</feature>
<accession>A0A8C4ZUF2</accession>
<feature type="binding site" evidence="13">
    <location>
        <position position="627"/>
    </location>
    <ligand>
        <name>Zn(2+)</name>
        <dbReference type="ChEBI" id="CHEBI:29105"/>
        <note>catalytic</note>
    </ligand>
</feature>
<evidence type="ECO:0000256" key="4">
    <source>
        <dbReference type="ARBA" id="ARBA00022723"/>
    </source>
</evidence>
<reference evidence="20" key="1">
    <citation type="submission" date="2025-08" db="UniProtKB">
        <authorList>
            <consortium name="Ensembl"/>
        </authorList>
    </citation>
    <scope>IDENTIFICATION</scope>
</reference>
<sequence>MLWLLSQSHSLDSDGNDGSFYRFKRYQETVPSNPSDCTTTRSRQPVGAVNPYNFSVHVHMPGVTPKASDSYLCMAVPVPTKRDVYIVDFVPHARMDTAHHMLLYGCQTPVSTSGYWDCGSVKGICEDEASIMYAWARNAPPTKLPKDVGFRVGGNSGITHFVLQIHYGNIKAFEDNHKDCSGLTLQMTTKRQQFIAGIYLMMSMDTIISPGNKVTNADIACTYDSYPIYPFAFRTHTHHLGEEVIGYRIRNGRWTLIGRQSPQLPQAFYPASKDIEVKFGDTIASRCVFTGEGRTSKTYIGGTADDEMCNYYIMYYMESRHATPFMSCMEPGSAELFRHMPVLPALPVPVESHDMMSRVMSGHKTVTADNGNTGLWYVIMFKYNPLGDTHRNHDVIFCDAFCSRVFACERSCIQVIFHKRVLFAWVALTCTICPAGYFLEEVTAWPEVKLQLGQVSGLALDSYGNLVIFHRGDHHWGVNSFDNIARYQHRSKGPIQQSTILVVDQVKGEILKASGRNTFYLPHGITTDKENNYWVTDVALHQVFKLSSQQRDVPLVELGEAFTPGSDRRHFCQPTDVAVDPVTGNIYVSDGYCNSRIMKFSAEGQYLSEWGAGSSDRRKRKPFRIPHSLAYLPDRQELCVADRENGRIQCFVADSGEFLKEIKKEEFGGEVYAIAYSPHSGGLIYAVNGESADGYSSPIRGFVIDYSSKDIVNVFRPVDQVATATIIQTNLRPASHKAQTVSEIQPAPPPIYQRQQKQPPGEEEKGRPEKIKPDPSTRQGVSPALMTTLLLVPLVLVVSIAVFIRWRKSRVYGGEITHFSEMNLFIIHSHICFDIISGKAVGGLNLGNFLATHKGYTRQGFDRLNTEGSDHEKEEDYTTDSENEEYSAPPAPSSSS</sequence>
<keyword evidence="17" id="KW-1133">Transmembrane helix</keyword>
<dbReference type="InterPro" id="IPR001258">
    <property type="entry name" value="NHL_repeat"/>
</dbReference>
<dbReference type="GO" id="GO:0004504">
    <property type="term" value="F:peptidylglycine monooxygenase activity"/>
    <property type="evidence" value="ECO:0007669"/>
    <property type="project" value="UniProtKB-EC"/>
</dbReference>
<dbReference type="Ensembl" id="ENSGMOT00000071694.1">
    <property type="protein sequence ID" value="ENSGMOP00000022750.1"/>
    <property type="gene ID" value="ENSGMOG00000003243.2"/>
</dbReference>
<evidence type="ECO:0000256" key="1">
    <source>
        <dbReference type="ARBA" id="ARBA00000686"/>
    </source>
</evidence>
<keyword evidence="21" id="KW-1185">Reference proteome</keyword>
<feature type="disulfide bond" evidence="14">
    <location>
        <begin position="106"/>
        <end position="125"/>
    </location>
</feature>
<dbReference type="GO" id="GO:0016020">
    <property type="term" value="C:membrane"/>
    <property type="evidence" value="ECO:0007669"/>
    <property type="project" value="InterPro"/>
</dbReference>
<dbReference type="PRINTS" id="PR00790">
    <property type="entry name" value="PAMONOXGNASE"/>
</dbReference>
<dbReference type="PANTHER" id="PTHR10680:SF14">
    <property type="entry name" value="PEPTIDYL-GLYCINE ALPHA-AMIDATING MONOOXYGENASE"/>
    <property type="match status" value="1"/>
</dbReference>
<dbReference type="GeneTree" id="ENSGT00940000156369"/>
<feature type="disulfide bond" evidence="14">
    <location>
        <begin position="287"/>
        <end position="309"/>
    </location>
</feature>
<evidence type="ECO:0000256" key="7">
    <source>
        <dbReference type="ARBA" id="ARBA00023157"/>
    </source>
</evidence>
<feature type="disulfide bond" evidence="14">
    <location>
        <begin position="221"/>
        <end position="328"/>
    </location>
</feature>